<dbReference type="EMBL" id="AFYH01233572">
    <property type="status" value="NOT_ANNOTATED_CDS"/>
    <property type="molecule type" value="Genomic_DNA"/>
</dbReference>
<dbReference type="InterPro" id="IPR051874">
    <property type="entry name" value="Ig-like_domain-LISCH7"/>
</dbReference>
<dbReference type="SUPFAM" id="SSF48726">
    <property type="entry name" value="Immunoglobulin"/>
    <property type="match status" value="1"/>
</dbReference>
<feature type="region of interest" description="Disordered" evidence="11">
    <location>
        <begin position="342"/>
        <end position="408"/>
    </location>
</feature>
<dbReference type="PANTHER" id="PTHR15923:SF1">
    <property type="entry name" value="LIPOLYSIS-STIMULATED LIPOPROTEIN RECEPTOR"/>
    <property type="match status" value="1"/>
</dbReference>
<dbReference type="GO" id="GO:1904274">
    <property type="term" value="P:tricellular tight junction assembly"/>
    <property type="evidence" value="ECO:0007669"/>
    <property type="project" value="TreeGrafter"/>
</dbReference>
<evidence type="ECO:0000256" key="9">
    <source>
        <dbReference type="ARBA" id="ARBA00023319"/>
    </source>
</evidence>
<dbReference type="SMART" id="SM00409">
    <property type="entry name" value="IG"/>
    <property type="match status" value="1"/>
</dbReference>
<keyword evidence="9" id="KW-0393">Immunoglobulin domain</keyword>
<feature type="region of interest" description="Disordered" evidence="11">
    <location>
        <begin position="423"/>
        <end position="550"/>
    </location>
</feature>
<sequence length="550" mass="62398">MGPILFLTALLTGSCVGIQVTIQNDFNVVILFQPIVLKCNYETSSTVLPLVTWKYKSFCRSRIADAFSSSSEQTLINNQLQEANPNYNPYVECTDTGRTIRIVASKQGNTVTLGPYYQGRRITILNNADLSIEQTAWGDSGVYYCHVVSSQDLGGNNEGYAELIVLDWLFVLLIILCFFFLLMLIGICWCQCCPHTCCCYVRCPCCPEKCCCPRALYEAGKAATAGVPSMYAPSMYAPTIYSQPLTLGKSGPNMMPLVPMQTGYMPDYDGASSVGQGSQVPLLHDHDGSNSVRSGYRIQANPQDDNMRVLYYVEKELQGFDPARPGNSGNHYEKSAMSDISSLHEDGGARNHLRNGIGRLRSHGMSPIDDLDEEESLLSASSRRTPGRYEDARYRDQDRRMPRAHSMDYLDDLDRRNRDYYRDHRNDERSRGRRGSDDEASSRSYDRRRRDYSPERRNEPYQKRSRSRDDLRDLERTRSPRGGYDDSFLDDVLRRKQQQHRSGSREHLETASDSTPRSGNRRHRRDTDDFPPPPPPPYSETESTSSKGKK</sequence>
<feature type="compositionally biased region" description="Basic and acidic residues" evidence="11">
    <location>
        <begin position="423"/>
        <end position="478"/>
    </location>
</feature>
<feature type="domain" description="Immunoglobulin" evidence="14">
    <location>
        <begin position="24"/>
        <end position="166"/>
    </location>
</feature>
<dbReference type="GeneTree" id="ENSGT00950000183058"/>
<name>M3XH10_LATCH</name>
<keyword evidence="5" id="KW-0965">Cell junction</keyword>
<dbReference type="PANTHER" id="PTHR15923">
    <property type="entry name" value="TRANSMEMBRANE AND IMMUNOGLOBULIN DOMAIN-CONTAINING PROTEIN"/>
    <property type="match status" value="1"/>
</dbReference>
<keyword evidence="7 12" id="KW-0472">Membrane</keyword>
<evidence type="ECO:0000256" key="2">
    <source>
        <dbReference type="ARBA" id="ARBA00009491"/>
    </source>
</evidence>
<dbReference type="GO" id="GO:0061689">
    <property type="term" value="C:tricellular tight junction"/>
    <property type="evidence" value="ECO:0007669"/>
    <property type="project" value="TreeGrafter"/>
</dbReference>
<evidence type="ECO:0000256" key="7">
    <source>
        <dbReference type="ARBA" id="ARBA00023136"/>
    </source>
</evidence>
<dbReference type="GO" id="GO:0060856">
    <property type="term" value="P:establishment of blood-brain barrier"/>
    <property type="evidence" value="ECO:0007669"/>
    <property type="project" value="TreeGrafter"/>
</dbReference>
<evidence type="ECO:0000313" key="15">
    <source>
        <dbReference type="Ensembl" id="ENSLACP00000022016.1"/>
    </source>
</evidence>
<evidence type="ECO:0000256" key="6">
    <source>
        <dbReference type="ARBA" id="ARBA00022989"/>
    </source>
</evidence>
<feature type="transmembrane region" description="Helical" evidence="12">
    <location>
        <begin position="168"/>
        <end position="190"/>
    </location>
</feature>
<evidence type="ECO:0000313" key="16">
    <source>
        <dbReference type="Proteomes" id="UP000008672"/>
    </source>
</evidence>
<evidence type="ECO:0000256" key="8">
    <source>
        <dbReference type="ARBA" id="ARBA00023157"/>
    </source>
</evidence>
<dbReference type="Gene3D" id="2.60.40.10">
    <property type="entry name" value="Immunoglobulins"/>
    <property type="match status" value="1"/>
</dbReference>
<organism evidence="15 16">
    <name type="scientific">Latimeria chalumnae</name>
    <name type="common">Coelacanth</name>
    <dbReference type="NCBI Taxonomy" id="7897"/>
    <lineage>
        <taxon>Eukaryota</taxon>
        <taxon>Metazoa</taxon>
        <taxon>Chordata</taxon>
        <taxon>Craniata</taxon>
        <taxon>Vertebrata</taxon>
        <taxon>Euteleostomi</taxon>
        <taxon>Coelacanthiformes</taxon>
        <taxon>Coelacanthidae</taxon>
        <taxon>Latimeria</taxon>
    </lineage>
</organism>
<protein>
    <submittedName>
        <fullName evidence="15">Lipolysis stimulated lipoprotein receptor</fullName>
    </submittedName>
</protein>
<dbReference type="CDD" id="cd00096">
    <property type="entry name" value="Ig"/>
    <property type="match status" value="1"/>
</dbReference>
<dbReference type="EMBL" id="AFYH01233571">
    <property type="status" value="NOT_ANNOTATED_CDS"/>
    <property type="molecule type" value="Genomic_DNA"/>
</dbReference>
<dbReference type="InterPro" id="IPR013783">
    <property type="entry name" value="Ig-like_fold"/>
</dbReference>
<dbReference type="InterPro" id="IPR003599">
    <property type="entry name" value="Ig_sub"/>
</dbReference>
<evidence type="ECO:0000256" key="3">
    <source>
        <dbReference type="ARBA" id="ARBA00022427"/>
    </source>
</evidence>
<dbReference type="EMBL" id="AFYH01233573">
    <property type="status" value="NOT_ANNOTATED_CDS"/>
    <property type="molecule type" value="Genomic_DNA"/>
</dbReference>
<feature type="compositionally biased region" description="Low complexity" evidence="11">
    <location>
        <begin position="539"/>
        <end position="550"/>
    </location>
</feature>
<dbReference type="Ensembl" id="ENSLACT00000025157.1">
    <property type="protein sequence ID" value="ENSLACP00000022016.1"/>
    <property type="gene ID" value="ENSLACG00000002780.2"/>
</dbReference>
<dbReference type="EMBL" id="AFYH01233575">
    <property type="status" value="NOT_ANNOTATED_CDS"/>
    <property type="molecule type" value="Genomic_DNA"/>
</dbReference>
<gene>
    <name evidence="15" type="primary">LSR</name>
</gene>
<comment type="subcellular location">
    <subcellularLocation>
        <location evidence="1">Cell junction</location>
        <location evidence="1">Tight junction</location>
    </subcellularLocation>
    <subcellularLocation>
        <location evidence="10">Endomembrane system</location>
        <topology evidence="10">Single-pass type I membrane protein</topology>
    </subcellularLocation>
</comment>
<dbReference type="GO" id="GO:0012505">
    <property type="term" value="C:endomembrane system"/>
    <property type="evidence" value="ECO:0007669"/>
    <property type="project" value="UniProtKB-SubCell"/>
</dbReference>
<evidence type="ECO:0000256" key="4">
    <source>
        <dbReference type="ARBA" id="ARBA00022692"/>
    </source>
</evidence>
<dbReference type="InterPro" id="IPR008664">
    <property type="entry name" value="LISCH7"/>
</dbReference>
<dbReference type="EMBL" id="AFYH01233576">
    <property type="status" value="NOT_ANNOTATED_CDS"/>
    <property type="molecule type" value="Genomic_DNA"/>
</dbReference>
<evidence type="ECO:0000256" key="1">
    <source>
        <dbReference type="ARBA" id="ARBA00004435"/>
    </source>
</evidence>
<keyword evidence="8" id="KW-1015">Disulfide bond</keyword>
<feature type="signal peptide" evidence="13">
    <location>
        <begin position="1"/>
        <end position="17"/>
    </location>
</feature>
<evidence type="ECO:0000259" key="14">
    <source>
        <dbReference type="SMART" id="SM00409"/>
    </source>
</evidence>
<keyword evidence="6 12" id="KW-1133">Transmembrane helix</keyword>
<proteinExistence type="inferred from homology"/>
<keyword evidence="13" id="KW-0732">Signal</keyword>
<evidence type="ECO:0000256" key="12">
    <source>
        <dbReference type="SAM" id="Phobius"/>
    </source>
</evidence>
<reference evidence="15" key="2">
    <citation type="submission" date="2025-08" db="UniProtKB">
        <authorList>
            <consortium name="Ensembl"/>
        </authorList>
    </citation>
    <scope>IDENTIFICATION</scope>
</reference>
<accession>M3XH10</accession>
<reference evidence="16" key="1">
    <citation type="submission" date="2011-08" db="EMBL/GenBank/DDBJ databases">
        <title>The draft genome of Latimeria chalumnae.</title>
        <authorList>
            <person name="Di Palma F."/>
            <person name="Alfoldi J."/>
            <person name="Johnson J."/>
            <person name="Berlin A."/>
            <person name="Gnerre S."/>
            <person name="Jaffe D."/>
            <person name="MacCallum I."/>
            <person name="Young S."/>
            <person name="Walker B.J."/>
            <person name="Lander E."/>
            <person name="Lindblad-Toh K."/>
        </authorList>
    </citation>
    <scope>NUCLEOTIDE SEQUENCE [LARGE SCALE GENOMIC DNA]</scope>
    <source>
        <strain evidence="16">Wild caught</strain>
    </source>
</reference>
<evidence type="ECO:0000256" key="5">
    <source>
        <dbReference type="ARBA" id="ARBA00022949"/>
    </source>
</evidence>
<comment type="similarity">
    <text evidence="2">Belongs to the immunoglobulin superfamily. LISCH7 family.</text>
</comment>
<feature type="chain" id="PRO_5004043304" evidence="13">
    <location>
        <begin position="18"/>
        <end position="550"/>
    </location>
</feature>
<keyword evidence="3" id="KW-0796">Tight junction</keyword>
<dbReference type="GO" id="GO:0005886">
    <property type="term" value="C:plasma membrane"/>
    <property type="evidence" value="ECO:0007669"/>
    <property type="project" value="TreeGrafter"/>
</dbReference>
<evidence type="ECO:0000256" key="10">
    <source>
        <dbReference type="ARBA" id="ARBA00046288"/>
    </source>
</evidence>
<evidence type="ECO:0000256" key="13">
    <source>
        <dbReference type="SAM" id="SignalP"/>
    </source>
</evidence>
<dbReference type="InterPro" id="IPR036179">
    <property type="entry name" value="Ig-like_dom_sf"/>
</dbReference>
<dbReference type="Proteomes" id="UP000008672">
    <property type="component" value="Unassembled WGS sequence"/>
</dbReference>
<keyword evidence="16" id="KW-1185">Reference proteome</keyword>
<dbReference type="HOGENOM" id="CLU_028969_1_0_1"/>
<dbReference type="EMBL" id="AFYH01233574">
    <property type="status" value="NOT_ANNOTATED_CDS"/>
    <property type="molecule type" value="Genomic_DNA"/>
</dbReference>
<evidence type="ECO:0000256" key="11">
    <source>
        <dbReference type="SAM" id="MobiDB-lite"/>
    </source>
</evidence>
<dbReference type="Pfam" id="PF05624">
    <property type="entry name" value="LSR"/>
    <property type="match status" value="1"/>
</dbReference>
<keyword evidence="4 12" id="KW-0812">Transmembrane</keyword>
<dbReference type="GO" id="GO:0005923">
    <property type="term" value="C:bicellular tight junction"/>
    <property type="evidence" value="ECO:0007669"/>
    <property type="project" value="UniProtKB-SubCell"/>
</dbReference>
<dbReference type="EMBL" id="AFYH01233570">
    <property type="status" value="NOT_ANNOTATED_CDS"/>
    <property type="molecule type" value="Genomic_DNA"/>
</dbReference>
<reference evidence="15" key="3">
    <citation type="submission" date="2025-09" db="UniProtKB">
        <authorList>
            <consortium name="Ensembl"/>
        </authorList>
    </citation>
    <scope>IDENTIFICATION</scope>
</reference>
<feature type="compositionally biased region" description="Basic and acidic residues" evidence="11">
    <location>
        <begin position="387"/>
        <end position="408"/>
    </location>
</feature>
<dbReference type="AlphaFoldDB" id="M3XH10"/>